<dbReference type="GO" id="GO:0008171">
    <property type="term" value="F:O-methyltransferase activity"/>
    <property type="evidence" value="ECO:0007669"/>
    <property type="project" value="InterPro"/>
</dbReference>
<gene>
    <name evidence="4" type="ORF">NS226_08820</name>
</gene>
<proteinExistence type="predicted"/>
<reference evidence="4 5" key="1">
    <citation type="journal article" date="2016" name="Front. Microbiol.">
        <title>Genomic Resource of Rice Seed Associated Bacteria.</title>
        <authorList>
            <person name="Midha S."/>
            <person name="Bansal K."/>
            <person name="Sharma S."/>
            <person name="Kumar N."/>
            <person name="Patil P.P."/>
            <person name="Chaudhry V."/>
            <person name="Patil P.B."/>
        </authorList>
    </citation>
    <scope>NUCLEOTIDE SEQUENCE [LARGE SCALE GENOMIC DNA]</scope>
    <source>
        <strain evidence="4 5">NS226</strain>
    </source>
</reference>
<dbReference type="Proteomes" id="UP000078272">
    <property type="component" value="Unassembled WGS sequence"/>
</dbReference>
<keyword evidence="2 4" id="KW-0808">Transferase</keyword>
<dbReference type="OrthoDB" id="9799672at2"/>
<dbReference type="Gene3D" id="3.40.50.150">
    <property type="entry name" value="Vaccinia Virus protein VP39"/>
    <property type="match status" value="1"/>
</dbReference>
<dbReference type="InterPro" id="IPR050362">
    <property type="entry name" value="Cation-dep_OMT"/>
</dbReference>
<dbReference type="PROSITE" id="PS51682">
    <property type="entry name" value="SAM_OMT_I"/>
    <property type="match status" value="1"/>
</dbReference>
<comment type="caution">
    <text evidence="4">The sequence shown here is derived from an EMBL/GenBank/DDBJ whole genome shotgun (WGS) entry which is preliminary data.</text>
</comment>
<name>A0A175R9X6_9HYPH</name>
<dbReference type="PANTHER" id="PTHR10509">
    <property type="entry name" value="O-METHYLTRANSFERASE-RELATED"/>
    <property type="match status" value="1"/>
</dbReference>
<keyword evidence="3" id="KW-0949">S-adenosyl-L-methionine</keyword>
<dbReference type="GO" id="GO:0032259">
    <property type="term" value="P:methylation"/>
    <property type="evidence" value="ECO:0007669"/>
    <property type="project" value="UniProtKB-KW"/>
</dbReference>
<dbReference type="STRING" id="401562.NS365_09080"/>
<keyword evidence="1 4" id="KW-0489">Methyltransferase</keyword>
<evidence type="ECO:0000256" key="1">
    <source>
        <dbReference type="ARBA" id="ARBA00022603"/>
    </source>
</evidence>
<dbReference type="CDD" id="cd02440">
    <property type="entry name" value="AdoMet_MTases"/>
    <property type="match status" value="1"/>
</dbReference>
<evidence type="ECO:0000313" key="5">
    <source>
        <dbReference type="Proteomes" id="UP000078272"/>
    </source>
</evidence>
<evidence type="ECO:0000313" key="4">
    <source>
        <dbReference type="EMBL" id="KTQ96133.1"/>
    </source>
</evidence>
<organism evidence="4 5">
    <name type="scientific">Aureimonas ureilytica</name>
    <dbReference type="NCBI Taxonomy" id="401562"/>
    <lineage>
        <taxon>Bacteria</taxon>
        <taxon>Pseudomonadati</taxon>
        <taxon>Pseudomonadota</taxon>
        <taxon>Alphaproteobacteria</taxon>
        <taxon>Hyphomicrobiales</taxon>
        <taxon>Aurantimonadaceae</taxon>
        <taxon>Aureimonas</taxon>
    </lineage>
</organism>
<dbReference type="PANTHER" id="PTHR10509:SF14">
    <property type="entry name" value="CAFFEOYL-COA O-METHYLTRANSFERASE 3-RELATED"/>
    <property type="match status" value="1"/>
</dbReference>
<evidence type="ECO:0000256" key="3">
    <source>
        <dbReference type="ARBA" id="ARBA00022691"/>
    </source>
</evidence>
<dbReference type="PATRIC" id="fig|401562.3.peg.1140"/>
<protein>
    <submittedName>
        <fullName evidence="4">Methyltransferase</fullName>
    </submittedName>
</protein>
<sequence length="225" mass="24123">MSRMIQEANQETVWAEVDAYLGRELHLTDPVLEAVLAANAVAGLPAIDVSPAQGQMLALFVAVAKAERILEIGTLGGFSTICMARALPEAGRIVTIERESVHAEVARANFERAGLQERIDLRLDAALDVLPDLEGPFDLVFIDADKPSNPFYFEWAMRLSTPGTVIIFDNVIRKGAVVDEASLDANVQGARAAVRLLGSDPRLKATALQTVGSKGWDGFALAVVA</sequence>
<dbReference type="InterPro" id="IPR002935">
    <property type="entry name" value="SAM_O-MeTrfase"/>
</dbReference>
<dbReference type="GO" id="GO:0008757">
    <property type="term" value="F:S-adenosylmethionine-dependent methyltransferase activity"/>
    <property type="evidence" value="ECO:0007669"/>
    <property type="project" value="TreeGrafter"/>
</dbReference>
<evidence type="ECO:0000256" key="2">
    <source>
        <dbReference type="ARBA" id="ARBA00022679"/>
    </source>
</evidence>
<dbReference type="InterPro" id="IPR029063">
    <property type="entry name" value="SAM-dependent_MTases_sf"/>
</dbReference>
<dbReference type="Pfam" id="PF01596">
    <property type="entry name" value="Methyltransf_3"/>
    <property type="match status" value="1"/>
</dbReference>
<accession>A0A175R9X6</accession>
<dbReference type="SUPFAM" id="SSF53335">
    <property type="entry name" value="S-adenosyl-L-methionine-dependent methyltransferases"/>
    <property type="match status" value="1"/>
</dbReference>
<dbReference type="RefSeq" id="WP_058634671.1">
    <property type="nucleotide sequence ID" value="NZ_LDPZ01000017.1"/>
</dbReference>
<dbReference type="EMBL" id="LDPZ01000017">
    <property type="protein sequence ID" value="KTQ96133.1"/>
    <property type="molecule type" value="Genomic_DNA"/>
</dbReference>
<dbReference type="AlphaFoldDB" id="A0A175R9X6"/>